<dbReference type="STRING" id="1121022.GCA_000376105_01280"/>
<evidence type="ECO:0000313" key="2">
    <source>
        <dbReference type="EMBL" id="ESQ92424.1"/>
    </source>
</evidence>
<evidence type="ECO:0000313" key="3">
    <source>
        <dbReference type="Proteomes" id="UP000017837"/>
    </source>
</evidence>
<evidence type="ECO:0000256" key="1">
    <source>
        <dbReference type="SAM" id="Phobius"/>
    </source>
</evidence>
<keyword evidence="3" id="KW-1185">Reference proteome</keyword>
<comment type="caution">
    <text evidence="2">The sequence shown here is derived from an EMBL/GenBank/DDBJ whole genome shotgun (WGS) entry which is preliminary data.</text>
</comment>
<organism evidence="2 3">
    <name type="scientific">Asticcacaulis benevestitus DSM 16100 = ATCC BAA-896</name>
    <dbReference type="NCBI Taxonomy" id="1121022"/>
    <lineage>
        <taxon>Bacteria</taxon>
        <taxon>Pseudomonadati</taxon>
        <taxon>Pseudomonadota</taxon>
        <taxon>Alphaproteobacteria</taxon>
        <taxon>Caulobacterales</taxon>
        <taxon>Caulobacteraceae</taxon>
        <taxon>Asticcacaulis</taxon>
    </lineage>
</organism>
<dbReference type="RefSeq" id="WP_018080945.1">
    <property type="nucleotide sequence ID" value="NZ_AQWM01000003.1"/>
</dbReference>
<dbReference type="AlphaFoldDB" id="V4PYB4"/>
<reference evidence="2 3" key="1">
    <citation type="journal article" date="2014" name="Nature">
        <title>Sequential evolution of bacterial morphology by co-option of a developmental regulator.</title>
        <authorList>
            <person name="Jiang C."/>
            <person name="Brown P.J."/>
            <person name="Ducret A."/>
            <person name="Brun Y.V."/>
        </authorList>
    </citation>
    <scope>NUCLEOTIDE SEQUENCE [LARGE SCALE GENOMIC DNA]</scope>
    <source>
        <strain evidence="2 3">DSM 16100</strain>
    </source>
</reference>
<dbReference type="OrthoDB" id="7173825at2"/>
<keyword evidence="1" id="KW-1133">Transmembrane helix</keyword>
<proteinExistence type="predicted"/>
<keyword evidence="1" id="KW-0472">Membrane</keyword>
<keyword evidence="1" id="KW-0812">Transmembrane</keyword>
<dbReference type="EMBL" id="AWGB01000013">
    <property type="protein sequence ID" value="ESQ92424.1"/>
    <property type="molecule type" value="Genomic_DNA"/>
</dbReference>
<feature type="transmembrane region" description="Helical" evidence="1">
    <location>
        <begin position="54"/>
        <end position="75"/>
    </location>
</feature>
<evidence type="ECO:0008006" key="4">
    <source>
        <dbReference type="Google" id="ProtNLM"/>
    </source>
</evidence>
<feature type="transmembrane region" description="Helical" evidence="1">
    <location>
        <begin position="27"/>
        <end position="48"/>
    </location>
</feature>
<dbReference type="Proteomes" id="UP000017837">
    <property type="component" value="Unassembled WGS sequence"/>
</dbReference>
<accession>V4PYB4</accession>
<dbReference type="PATRIC" id="fig|1121022.4.peg.1728"/>
<name>V4PYB4_9CAUL</name>
<protein>
    <recommendedName>
        <fullName evidence="4">DUF3742 family protein</fullName>
    </recommendedName>
</protein>
<gene>
    <name evidence="2" type="ORF">ABENE_08590</name>
</gene>
<sequence length="105" mass="11224">MTKRDMSFASFASGAYKPWGQLRRKNLIARIVYAMGMAVAGLAVLGVIALLAVFAASVAVIGAVLVSLMGAMALIRRKPSKVRVNTDDGKGVYEARKDGSTWTVY</sequence>